<comment type="caution">
    <text evidence="2">The sequence shown here is derived from an EMBL/GenBank/DDBJ whole genome shotgun (WGS) entry which is preliminary data.</text>
</comment>
<evidence type="ECO:0000313" key="2">
    <source>
        <dbReference type="EMBL" id="RUR73370.1"/>
    </source>
</evidence>
<feature type="domain" description="PIN" evidence="1">
    <location>
        <begin position="3"/>
        <end position="115"/>
    </location>
</feature>
<dbReference type="Pfam" id="PF13470">
    <property type="entry name" value="PIN_3"/>
    <property type="match status" value="1"/>
</dbReference>
<gene>
    <name evidence="2" type="ORF">PCC6912_57280</name>
</gene>
<sequence length="149" mass="17260">MIKILIDADLILEILINRNAFGEDGSKLIDIVHPSLQMYITDIGWQKIYTYTKCLQNHKIAEIVINWLQDKIRICTVEKIVLQQARSSPLKDFESAVELVCVNCEELDAIVTHNLNNFAEAPNKYWIWSLAELWVRVNLELQLKATNYS</sequence>
<evidence type="ECO:0000259" key="1">
    <source>
        <dbReference type="Pfam" id="PF13470"/>
    </source>
</evidence>
<organism evidence="2 3">
    <name type="scientific">Chlorogloeopsis fritschii PCC 6912</name>
    <dbReference type="NCBI Taxonomy" id="211165"/>
    <lineage>
        <taxon>Bacteria</taxon>
        <taxon>Bacillati</taxon>
        <taxon>Cyanobacteriota</taxon>
        <taxon>Cyanophyceae</taxon>
        <taxon>Nostocales</taxon>
        <taxon>Chlorogloeopsidaceae</taxon>
        <taxon>Chlorogloeopsis</taxon>
    </lineage>
</organism>
<keyword evidence="3" id="KW-1185">Reference proteome</keyword>
<reference evidence="2 3" key="1">
    <citation type="journal article" date="2019" name="Genome Biol. Evol.">
        <title>Day and night: Metabolic profiles and evolutionary relationships of six axenic non-marine cyanobacteria.</title>
        <authorList>
            <person name="Will S.E."/>
            <person name="Henke P."/>
            <person name="Boedeker C."/>
            <person name="Huang S."/>
            <person name="Brinkmann H."/>
            <person name="Rohde M."/>
            <person name="Jarek M."/>
            <person name="Friedl T."/>
            <person name="Seufert S."/>
            <person name="Schumacher M."/>
            <person name="Overmann J."/>
            <person name="Neumann-Schaal M."/>
            <person name="Petersen J."/>
        </authorList>
    </citation>
    <scope>NUCLEOTIDE SEQUENCE [LARGE SCALE GENOMIC DNA]</scope>
    <source>
        <strain evidence="2 3">PCC 6912</strain>
    </source>
</reference>
<dbReference type="RefSeq" id="WP_200862411.1">
    <property type="nucleotide sequence ID" value="NZ_AJLN01000146.1"/>
</dbReference>
<proteinExistence type="predicted"/>
<name>A0A3S1F955_CHLFR</name>
<accession>A0A3S1F955</accession>
<dbReference type="InterPro" id="IPR002716">
    <property type="entry name" value="PIN_dom"/>
</dbReference>
<evidence type="ECO:0000313" key="3">
    <source>
        <dbReference type="Proteomes" id="UP000268857"/>
    </source>
</evidence>
<dbReference type="Proteomes" id="UP000268857">
    <property type="component" value="Unassembled WGS sequence"/>
</dbReference>
<dbReference type="AlphaFoldDB" id="A0A3S1F955"/>
<dbReference type="EMBL" id="RSCJ01000036">
    <property type="protein sequence ID" value="RUR73370.1"/>
    <property type="molecule type" value="Genomic_DNA"/>
</dbReference>
<protein>
    <recommendedName>
        <fullName evidence="1">PIN domain-containing protein</fullName>
    </recommendedName>
</protein>